<feature type="signal peptide" evidence="1">
    <location>
        <begin position="1"/>
        <end position="26"/>
    </location>
</feature>
<name>A0A976X503_9LACO</name>
<sequence length="297" mass="32815">MKVAKCFLVSLATAAMFTIYSQNAYAKNITYQFKGGYIILYNNLPSRAQTLKSVHSVRVKSTKGNCVIVTKIKKYKNVKYAKIGSNWVRLSALTKYKPKKSSLKINNTTLKTPTTNKKPSSSINWDDSSNISNAVQAAFNYLNQCRTQDGINTLKMNDKLQQIAQKRSEQLITNFSHQDNNGQDAAEQVANSLGYKNLFGISGENIAEFSAVNGSVQSIGEEGIKLFQSEGPYKKDGKEHGHYVNDMASFYTDVGIGFSYDQKTGNGFLCVNFGGLDLSQFASNPSITFSNDDDSNN</sequence>
<dbReference type="PANTHER" id="PTHR31157">
    <property type="entry name" value="SCP DOMAIN-CONTAINING PROTEIN"/>
    <property type="match status" value="1"/>
</dbReference>
<evidence type="ECO:0000256" key="1">
    <source>
        <dbReference type="SAM" id="SignalP"/>
    </source>
</evidence>
<keyword evidence="3" id="KW-0614">Plasmid</keyword>
<geneLocation type="plasmid" evidence="3 4">
    <name>p1unnamed</name>
</geneLocation>
<organism evidence="3 4">
    <name type="scientific">Nicoliella spurrieriana</name>
    <dbReference type="NCBI Taxonomy" id="2925830"/>
    <lineage>
        <taxon>Bacteria</taxon>
        <taxon>Bacillati</taxon>
        <taxon>Bacillota</taxon>
        <taxon>Bacilli</taxon>
        <taxon>Lactobacillales</taxon>
        <taxon>Lactobacillaceae</taxon>
        <taxon>Nicoliella</taxon>
    </lineage>
</organism>
<dbReference type="AlphaFoldDB" id="A0A976X503"/>
<evidence type="ECO:0000259" key="2">
    <source>
        <dbReference type="Pfam" id="PF00188"/>
    </source>
</evidence>
<keyword evidence="4" id="KW-1185">Reference proteome</keyword>
<reference evidence="3" key="1">
    <citation type="journal article" date="2022" name="Int. J. Syst. Evol. Microbiol.">
        <title>Apilactobacillus apisilvae sp. nov., Nicolia spurrieriana gen. nov. sp. nov., Bombilactobacillus folatiphilus sp. nov. and Bombilactobacillus thymidiniphilus sp. nov., four new lactic acid bacterial isolates from stingless bees Tetragonula carbonaria and Austroplebeia australis.</title>
        <authorList>
            <person name="Oliphant S.A."/>
            <person name="Watson-Haigh N.S."/>
            <person name="Sumby K.M."/>
            <person name="Gardner J."/>
            <person name="Groom S."/>
            <person name="Jiranek V."/>
        </authorList>
    </citation>
    <scope>NUCLEOTIDE SEQUENCE</scope>
    <source>
        <strain evidence="3">SGEP1_A5</strain>
    </source>
</reference>
<dbReference type="Pfam" id="PF00188">
    <property type="entry name" value="CAP"/>
    <property type="match status" value="1"/>
</dbReference>
<dbReference type="EMBL" id="CP093360">
    <property type="protein sequence ID" value="UQS86042.1"/>
    <property type="molecule type" value="Genomic_DNA"/>
</dbReference>
<feature type="chain" id="PRO_5036787682" evidence="1">
    <location>
        <begin position="27"/>
        <end position="297"/>
    </location>
</feature>
<dbReference type="CDD" id="cd05379">
    <property type="entry name" value="CAP_bacterial"/>
    <property type="match status" value="1"/>
</dbReference>
<dbReference type="KEGG" id="lbe:MOO44_01600"/>
<accession>A0A976X503</accession>
<proteinExistence type="predicted"/>
<protein>
    <submittedName>
        <fullName evidence="3">CAP domain-containing protein</fullName>
    </submittedName>
</protein>
<dbReference type="InterPro" id="IPR014044">
    <property type="entry name" value="CAP_dom"/>
</dbReference>
<dbReference type="SUPFAM" id="SSF55797">
    <property type="entry name" value="PR-1-like"/>
    <property type="match status" value="1"/>
</dbReference>
<dbReference type="PANTHER" id="PTHR31157:SF1">
    <property type="entry name" value="SCP DOMAIN-CONTAINING PROTEIN"/>
    <property type="match status" value="1"/>
</dbReference>
<feature type="domain" description="SCP" evidence="2">
    <location>
        <begin position="140"/>
        <end position="272"/>
    </location>
</feature>
<dbReference type="RefSeq" id="WP_260115850.1">
    <property type="nucleotide sequence ID" value="NZ_CP093360.1"/>
</dbReference>
<gene>
    <name evidence="3" type="ORF">MOO44_01600</name>
</gene>
<evidence type="ECO:0000313" key="3">
    <source>
        <dbReference type="EMBL" id="UQS86042.1"/>
    </source>
</evidence>
<dbReference type="Gene3D" id="3.40.33.10">
    <property type="entry name" value="CAP"/>
    <property type="match status" value="1"/>
</dbReference>
<keyword evidence="1" id="KW-0732">Signal</keyword>
<evidence type="ECO:0000313" key="4">
    <source>
        <dbReference type="Proteomes" id="UP000831181"/>
    </source>
</evidence>
<dbReference type="Proteomes" id="UP000831181">
    <property type="component" value="Plasmid p1unnamed"/>
</dbReference>
<dbReference type="InterPro" id="IPR035940">
    <property type="entry name" value="CAP_sf"/>
</dbReference>